<gene>
    <name evidence="10" type="ORF">AMAG_11472</name>
</gene>
<dbReference type="GO" id="GO:0009166">
    <property type="term" value="P:nucleotide catabolic process"/>
    <property type="evidence" value="ECO:0007669"/>
    <property type="project" value="InterPro"/>
</dbReference>
<evidence type="ECO:0000256" key="6">
    <source>
        <dbReference type="RuleBase" id="RU362119"/>
    </source>
</evidence>
<feature type="domain" description="5'-Nucleotidase C-terminal" evidence="9">
    <location>
        <begin position="452"/>
        <end position="618"/>
    </location>
</feature>
<dbReference type="PANTHER" id="PTHR11575">
    <property type="entry name" value="5'-NUCLEOTIDASE-RELATED"/>
    <property type="match status" value="1"/>
</dbReference>
<dbReference type="VEuPathDB" id="FungiDB:AMAG_11472"/>
<comment type="similarity">
    <text evidence="1 6">Belongs to the 5'-nucleotidase family.</text>
</comment>
<dbReference type="GO" id="GO:0000166">
    <property type="term" value="F:nucleotide binding"/>
    <property type="evidence" value="ECO:0007669"/>
    <property type="project" value="UniProtKB-KW"/>
</dbReference>
<dbReference type="Gene3D" id="3.60.21.10">
    <property type="match status" value="1"/>
</dbReference>
<dbReference type="Proteomes" id="UP000054350">
    <property type="component" value="Unassembled WGS sequence"/>
</dbReference>
<dbReference type="PRINTS" id="PR01607">
    <property type="entry name" value="APYRASEFAMLY"/>
</dbReference>
<feature type="signal peptide" evidence="6">
    <location>
        <begin position="1"/>
        <end position="19"/>
    </location>
</feature>
<evidence type="ECO:0000256" key="2">
    <source>
        <dbReference type="ARBA" id="ARBA00022723"/>
    </source>
</evidence>
<evidence type="ECO:0000259" key="8">
    <source>
        <dbReference type="Pfam" id="PF00149"/>
    </source>
</evidence>
<dbReference type="GO" id="GO:0046872">
    <property type="term" value="F:metal ion binding"/>
    <property type="evidence" value="ECO:0007669"/>
    <property type="project" value="UniProtKB-KW"/>
</dbReference>
<evidence type="ECO:0000313" key="10">
    <source>
        <dbReference type="EMBL" id="KNE67005.1"/>
    </source>
</evidence>
<dbReference type="CDD" id="cd07409">
    <property type="entry name" value="MPP_CD73_N"/>
    <property type="match status" value="1"/>
</dbReference>
<dbReference type="InterPro" id="IPR029052">
    <property type="entry name" value="Metallo-depent_PP-like"/>
</dbReference>
<evidence type="ECO:0000313" key="11">
    <source>
        <dbReference type="Proteomes" id="UP000054350"/>
    </source>
</evidence>
<protein>
    <recommendedName>
        <fullName evidence="12">5'-Nucleotidase C-terminal domain-containing protein</fullName>
    </recommendedName>
</protein>
<feature type="domain" description="Calcineurin-like phosphoesterase" evidence="8">
    <location>
        <begin position="145"/>
        <end position="362"/>
    </location>
</feature>
<keyword evidence="3 6" id="KW-0732">Signal</keyword>
<evidence type="ECO:0000256" key="1">
    <source>
        <dbReference type="ARBA" id="ARBA00006654"/>
    </source>
</evidence>
<dbReference type="Pfam" id="PF00149">
    <property type="entry name" value="Metallophos"/>
    <property type="match status" value="1"/>
</dbReference>
<dbReference type="InterPro" id="IPR036907">
    <property type="entry name" value="5'-Nucleotdase_C_sf"/>
</dbReference>
<dbReference type="Pfam" id="PF02872">
    <property type="entry name" value="5_nucleotid_C"/>
    <property type="match status" value="1"/>
</dbReference>
<accession>A0A0L0SX84</accession>
<dbReference type="OrthoDB" id="10252235at2759"/>
<dbReference type="InterPro" id="IPR006146">
    <property type="entry name" value="5'-Nucleotdase_CS"/>
</dbReference>
<sequence length="656" mass="70405">MKIQLLTLLAALAVLTADARPVDKKKCRPKGTRPVHNGGIVVGNPNYQPNRPSYPWEHPEQPGVIPGHPSPYTPPTSGKEPWKPCTPIQVGQPYCPCHGNGNGNGNTTVPGGNTTVPGGNTNTTVPGGIDITKPLPNDNKPWNITIVHTNDIHAHLDQFNSGGADCTAKNIADGKCYGGIARIKTVVDKLRAAHNQSYLLDGGDNFQGTLFYTYYKGNVSADYMNAIEYDVTTVGNHEFDDGAANLAQFVKRLRFPVVSANMDVSGEPVLKNLIAPYTVLTKYGSRLGVIGFMTSTLNDIAPLASKIKVEDPVLAVQRAVDELHGKGIKRIICVSHNGYQDDKRVAANTRGVSLIVGGHSHTLLNKNTSMAEVQGPYPTDVKNLDGKSTYIVQAKKFGEWVGTLDLAWDKDSNLIAVNGDPIRLTTDIAKEPKFDAMVQEWRKPFDAIAQQVVGTATADLLNSGCTGQSCPLGNMVADAIARAYTGKRTDLPRVALVNSGGLRAGIQAGPINLGTILTVLPFQNFVVDNVVDGQYIKDLLENLASMQNAKQNKALISFGQVSGVRAVFDRKQPAGSMATKITVDVKAADGTVTQEPLDLKKQYVFVTIDFVATGGDNIVPTPFTAPTGALLSDAVLDYIKTFPDGKLPSFKDTRLQ</sequence>
<name>A0A0L0SX84_ALLM3</name>
<feature type="chain" id="PRO_5005394242" description="5'-Nucleotidase C-terminal domain-containing protein" evidence="6">
    <location>
        <begin position="20"/>
        <end position="656"/>
    </location>
</feature>
<reference evidence="10 11" key="1">
    <citation type="submission" date="2009-11" db="EMBL/GenBank/DDBJ databases">
        <title>Annotation of Allomyces macrogynus ATCC 38327.</title>
        <authorList>
            <consortium name="The Broad Institute Genome Sequencing Platform"/>
            <person name="Russ C."/>
            <person name="Cuomo C."/>
            <person name="Burger G."/>
            <person name="Gray M.W."/>
            <person name="Holland P.W.H."/>
            <person name="King N."/>
            <person name="Lang F.B.F."/>
            <person name="Roger A.J."/>
            <person name="Ruiz-Trillo I."/>
            <person name="Young S.K."/>
            <person name="Zeng Q."/>
            <person name="Gargeya S."/>
            <person name="Fitzgerald M."/>
            <person name="Haas B."/>
            <person name="Abouelleil A."/>
            <person name="Alvarado L."/>
            <person name="Arachchi H.M."/>
            <person name="Berlin A."/>
            <person name="Chapman S.B."/>
            <person name="Gearin G."/>
            <person name="Goldberg J."/>
            <person name="Griggs A."/>
            <person name="Gujja S."/>
            <person name="Hansen M."/>
            <person name="Heiman D."/>
            <person name="Howarth C."/>
            <person name="Larimer J."/>
            <person name="Lui A."/>
            <person name="MacDonald P.J.P."/>
            <person name="McCowen C."/>
            <person name="Montmayeur A."/>
            <person name="Murphy C."/>
            <person name="Neiman D."/>
            <person name="Pearson M."/>
            <person name="Priest M."/>
            <person name="Roberts A."/>
            <person name="Saif S."/>
            <person name="Shea T."/>
            <person name="Sisk P."/>
            <person name="Stolte C."/>
            <person name="Sykes S."/>
            <person name="Wortman J."/>
            <person name="Nusbaum C."/>
            <person name="Birren B."/>
        </authorList>
    </citation>
    <scope>NUCLEOTIDE SEQUENCE [LARGE SCALE GENOMIC DNA]</scope>
    <source>
        <strain evidence="10 11">ATCC 38327</strain>
    </source>
</reference>
<keyword evidence="2" id="KW-0479">Metal-binding</keyword>
<dbReference type="AlphaFoldDB" id="A0A0L0SX84"/>
<feature type="region of interest" description="Disordered" evidence="7">
    <location>
        <begin position="25"/>
        <end position="81"/>
    </location>
</feature>
<dbReference type="EMBL" id="GG745351">
    <property type="protein sequence ID" value="KNE67005.1"/>
    <property type="molecule type" value="Genomic_DNA"/>
</dbReference>
<dbReference type="InterPro" id="IPR006179">
    <property type="entry name" value="5_nucleotidase/apyrase"/>
</dbReference>
<dbReference type="SUPFAM" id="SSF55816">
    <property type="entry name" value="5'-nucleotidase (syn. UDP-sugar hydrolase), C-terminal domain"/>
    <property type="match status" value="1"/>
</dbReference>
<proteinExistence type="inferred from homology"/>
<dbReference type="InterPro" id="IPR008334">
    <property type="entry name" value="5'-Nucleotdase_C"/>
</dbReference>
<dbReference type="SUPFAM" id="SSF56300">
    <property type="entry name" value="Metallo-dependent phosphatases"/>
    <property type="match status" value="1"/>
</dbReference>
<dbReference type="Gene3D" id="3.90.780.10">
    <property type="entry name" value="5'-Nucleotidase, C-terminal domain"/>
    <property type="match status" value="1"/>
</dbReference>
<evidence type="ECO:0000256" key="4">
    <source>
        <dbReference type="ARBA" id="ARBA00022741"/>
    </source>
</evidence>
<dbReference type="OMA" id="NYDCDSP"/>
<dbReference type="PANTHER" id="PTHR11575:SF24">
    <property type="entry name" value="5'-NUCLEOTIDASE"/>
    <property type="match status" value="1"/>
</dbReference>
<evidence type="ECO:0000256" key="7">
    <source>
        <dbReference type="SAM" id="MobiDB-lite"/>
    </source>
</evidence>
<dbReference type="InterPro" id="IPR004843">
    <property type="entry name" value="Calcineurin-like_PHP"/>
</dbReference>
<evidence type="ECO:0000259" key="9">
    <source>
        <dbReference type="Pfam" id="PF02872"/>
    </source>
</evidence>
<dbReference type="FunFam" id="3.60.21.10:FF:000020">
    <property type="entry name" value="NT5E isoform 4"/>
    <property type="match status" value="1"/>
</dbReference>
<keyword evidence="11" id="KW-1185">Reference proteome</keyword>
<organism evidence="10 11">
    <name type="scientific">Allomyces macrogynus (strain ATCC 38327)</name>
    <name type="common">Allomyces javanicus var. macrogynus</name>
    <dbReference type="NCBI Taxonomy" id="578462"/>
    <lineage>
        <taxon>Eukaryota</taxon>
        <taxon>Fungi</taxon>
        <taxon>Fungi incertae sedis</taxon>
        <taxon>Blastocladiomycota</taxon>
        <taxon>Blastocladiomycetes</taxon>
        <taxon>Blastocladiales</taxon>
        <taxon>Blastocladiaceae</taxon>
        <taxon>Allomyces</taxon>
    </lineage>
</organism>
<dbReference type="PROSITE" id="PS00786">
    <property type="entry name" value="5_NUCLEOTIDASE_2"/>
    <property type="match status" value="1"/>
</dbReference>
<evidence type="ECO:0008006" key="12">
    <source>
        <dbReference type="Google" id="ProtNLM"/>
    </source>
</evidence>
<dbReference type="STRING" id="578462.A0A0L0SX84"/>
<dbReference type="eggNOG" id="KOG4419">
    <property type="taxonomic scope" value="Eukaryota"/>
</dbReference>
<keyword evidence="4 6" id="KW-0547">Nucleotide-binding</keyword>
<dbReference type="GO" id="GO:0016788">
    <property type="term" value="F:hydrolase activity, acting on ester bonds"/>
    <property type="evidence" value="ECO:0007669"/>
    <property type="project" value="InterPro"/>
</dbReference>
<evidence type="ECO:0000256" key="3">
    <source>
        <dbReference type="ARBA" id="ARBA00022729"/>
    </source>
</evidence>
<dbReference type="PROSITE" id="PS00785">
    <property type="entry name" value="5_NUCLEOTIDASE_1"/>
    <property type="match status" value="1"/>
</dbReference>
<reference evidence="11" key="2">
    <citation type="submission" date="2009-11" db="EMBL/GenBank/DDBJ databases">
        <title>The Genome Sequence of Allomyces macrogynus strain ATCC 38327.</title>
        <authorList>
            <consortium name="The Broad Institute Genome Sequencing Platform"/>
            <person name="Russ C."/>
            <person name="Cuomo C."/>
            <person name="Shea T."/>
            <person name="Young S.K."/>
            <person name="Zeng Q."/>
            <person name="Koehrsen M."/>
            <person name="Haas B."/>
            <person name="Borodovsky M."/>
            <person name="Guigo R."/>
            <person name="Alvarado L."/>
            <person name="Berlin A."/>
            <person name="Borenstein D."/>
            <person name="Chen Z."/>
            <person name="Engels R."/>
            <person name="Freedman E."/>
            <person name="Gellesch M."/>
            <person name="Goldberg J."/>
            <person name="Griggs A."/>
            <person name="Gujja S."/>
            <person name="Heiman D."/>
            <person name="Hepburn T."/>
            <person name="Howarth C."/>
            <person name="Jen D."/>
            <person name="Larson L."/>
            <person name="Lewis B."/>
            <person name="Mehta T."/>
            <person name="Park D."/>
            <person name="Pearson M."/>
            <person name="Roberts A."/>
            <person name="Saif S."/>
            <person name="Shenoy N."/>
            <person name="Sisk P."/>
            <person name="Stolte C."/>
            <person name="Sykes S."/>
            <person name="Walk T."/>
            <person name="White J."/>
            <person name="Yandava C."/>
            <person name="Burger G."/>
            <person name="Gray M.W."/>
            <person name="Holland P.W.H."/>
            <person name="King N."/>
            <person name="Lang F.B.F."/>
            <person name="Roger A.J."/>
            <person name="Ruiz-Trillo I."/>
            <person name="Lander E."/>
            <person name="Nusbaum C."/>
        </authorList>
    </citation>
    <scope>NUCLEOTIDE SEQUENCE [LARGE SCALE GENOMIC DNA]</scope>
    <source>
        <strain evidence="11">ATCC 38327</strain>
    </source>
</reference>
<evidence type="ECO:0000256" key="5">
    <source>
        <dbReference type="ARBA" id="ARBA00022801"/>
    </source>
</evidence>
<keyword evidence="5 6" id="KW-0378">Hydrolase</keyword>